<dbReference type="Proteomes" id="UP001557470">
    <property type="component" value="Unassembled WGS sequence"/>
</dbReference>
<evidence type="ECO:0000313" key="3">
    <source>
        <dbReference type="Proteomes" id="UP001557470"/>
    </source>
</evidence>
<protein>
    <submittedName>
        <fullName evidence="2">Uncharacterized protein</fullName>
    </submittedName>
</protein>
<reference evidence="2 3" key="1">
    <citation type="submission" date="2024-06" db="EMBL/GenBank/DDBJ databases">
        <authorList>
            <person name="Pan Q."/>
            <person name="Wen M."/>
            <person name="Jouanno E."/>
            <person name="Zahm M."/>
            <person name="Klopp C."/>
            <person name="Cabau C."/>
            <person name="Louis A."/>
            <person name="Berthelot C."/>
            <person name="Parey E."/>
            <person name="Roest Crollius H."/>
            <person name="Montfort J."/>
            <person name="Robinson-Rechavi M."/>
            <person name="Bouchez O."/>
            <person name="Lampietro C."/>
            <person name="Lopez Roques C."/>
            <person name="Donnadieu C."/>
            <person name="Postlethwait J."/>
            <person name="Bobe J."/>
            <person name="Verreycken H."/>
            <person name="Guiguen Y."/>
        </authorList>
    </citation>
    <scope>NUCLEOTIDE SEQUENCE [LARGE SCALE GENOMIC DNA]</scope>
    <source>
        <strain evidence="2">Up_M1</strain>
        <tissue evidence="2">Testis</tissue>
    </source>
</reference>
<proteinExistence type="predicted"/>
<evidence type="ECO:0000313" key="2">
    <source>
        <dbReference type="EMBL" id="KAL1006937.1"/>
    </source>
</evidence>
<gene>
    <name evidence="2" type="ORF">UPYG_G00079210</name>
</gene>
<dbReference type="EMBL" id="JAGEUA010000002">
    <property type="protein sequence ID" value="KAL1006937.1"/>
    <property type="molecule type" value="Genomic_DNA"/>
</dbReference>
<comment type="caution">
    <text evidence="2">The sequence shown here is derived from an EMBL/GenBank/DDBJ whole genome shotgun (WGS) entry which is preliminary data.</text>
</comment>
<evidence type="ECO:0000256" key="1">
    <source>
        <dbReference type="SAM" id="MobiDB-lite"/>
    </source>
</evidence>
<feature type="region of interest" description="Disordered" evidence="1">
    <location>
        <begin position="35"/>
        <end position="70"/>
    </location>
</feature>
<sequence length="70" mass="7767">MRRCCGVLPTTSLTYCIDSELLAINKGASDQELSPPLHCISQDPASASQPARKGKRKRDTNGKLLEYFER</sequence>
<accession>A0ABD0XGG7</accession>
<name>A0ABD0XGG7_UMBPY</name>
<dbReference type="AlphaFoldDB" id="A0ABD0XGG7"/>
<keyword evidence="3" id="KW-1185">Reference proteome</keyword>
<organism evidence="2 3">
    <name type="scientific">Umbra pygmaea</name>
    <name type="common">Eastern mudminnow</name>
    <dbReference type="NCBI Taxonomy" id="75934"/>
    <lineage>
        <taxon>Eukaryota</taxon>
        <taxon>Metazoa</taxon>
        <taxon>Chordata</taxon>
        <taxon>Craniata</taxon>
        <taxon>Vertebrata</taxon>
        <taxon>Euteleostomi</taxon>
        <taxon>Actinopterygii</taxon>
        <taxon>Neopterygii</taxon>
        <taxon>Teleostei</taxon>
        <taxon>Protacanthopterygii</taxon>
        <taxon>Esociformes</taxon>
        <taxon>Umbridae</taxon>
        <taxon>Umbra</taxon>
    </lineage>
</organism>